<feature type="region of interest" description="Disordered" evidence="1">
    <location>
        <begin position="274"/>
        <end position="300"/>
    </location>
</feature>
<feature type="transmembrane region" description="Helical" evidence="2">
    <location>
        <begin position="222"/>
        <end position="247"/>
    </location>
</feature>
<dbReference type="EMBL" id="ML995894">
    <property type="protein sequence ID" value="KAF2765345.1"/>
    <property type="molecule type" value="Genomic_DNA"/>
</dbReference>
<feature type="compositionally biased region" description="Polar residues" evidence="1">
    <location>
        <begin position="282"/>
        <end position="300"/>
    </location>
</feature>
<reference evidence="3" key="1">
    <citation type="journal article" date="2020" name="Stud. Mycol.">
        <title>101 Dothideomycetes genomes: a test case for predicting lifestyles and emergence of pathogens.</title>
        <authorList>
            <person name="Haridas S."/>
            <person name="Albert R."/>
            <person name="Binder M."/>
            <person name="Bloem J."/>
            <person name="Labutti K."/>
            <person name="Salamov A."/>
            <person name="Andreopoulos B."/>
            <person name="Baker S."/>
            <person name="Barry K."/>
            <person name="Bills G."/>
            <person name="Bluhm B."/>
            <person name="Cannon C."/>
            <person name="Castanera R."/>
            <person name="Culley D."/>
            <person name="Daum C."/>
            <person name="Ezra D."/>
            <person name="Gonzalez J."/>
            <person name="Henrissat B."/>
            <person name="Kuo A."/>
            <person name="Liang C."/>
            <person name="Lipzen A."/>
            <person name="Lutzoni F."/>
            <person name="Magnuson J."/>
            <person name="Mondo S."/>
            <person name="Nolan M."/>
            <person name="Ohm R."/>
            <person name="Pangilinan J."/>
            <person name="Park H.-J."/>
            <person name="Ramirez L."/>
            <person name="Alfaro M."/>
            <person name="Sun H."/>
            <person name="Tritt A."/>
            <person name="Yoshinaga Y."/>
            <person name="Zwiers L.-H."/>
            <person name="Turgeon B."/>
            <person name="Goodwin S."/>
            <person name="Spatafora J."/>
            <person name="Crous P."/>
            <person name="Grigoriev I."/>
        </authorList>
    </citation>
    <scope>NUCLEOTIDE SEQUENCE</scope>
    <source>
        <strain evidence="3">CBS 116005</strain>
    </source>
</reference>
<gene>
    <name evidence="3" type="ORF">EJ03DRAFT_354926</name>
</gene>
<organism evidence="3 4">
    <name type="scientific">Teratosphaeria nubilosa</name>
    <dbReference type="NCBI Taxonomy" id="161662"/>
    <lineage>
        <taxon>Eukaryota</taxon>
        <taxon>Fungi</taxon>
        <taxon>Dikarya</taxon>
        <taxon>Ascomycota</taxon>
        <taxon>Pezizomycotina</taxon>
        <taxon>Dothideomycetes</taxon>
        <taxon>Dothideomycetidae</taxon>
        <taxon>Mycosphaerellales</taxon>
        <taxon>Teratosphaeriaceae</taxon>
        <taxon>Teratosphaeria</taxon>
    </lineage>
</organism>
<keyword evidence="2" id="KW-1133">Transmembrane helix</keyword>
<sequence>MSSTTPSLSCLSGGNLYACASGSQFIGCCDTNPCSSGCPSNQLHPTSFDAGQYGLFAPQQCGSTLAEFYTCINQQVSNDTSISAIRDRVRQRGKAQHQSVVERQAENTFWGCCYNDPCTAGECVPGNLVDTSLSSNTTEAQPYLSLNQTLPDSYSEYAYSSNSSYSSTSTSTDTLVALSTITTSISSSTSQTTTATALTSSPVRAQASASGVPVSNAHSKDLGAAIGGPVGGLAVLGALALGLLYLLRRRPKSPPPITALDAAVVNHTTEMPPYVVEPDFQGPSQPQHHHTPSYSPAISQRSFSPIPTSYLGEHDRLHIPHELPVPLEAELDSGQRYHPYRPS</sequence>
<dbReference type="Proteomes" id="UP000799436">
    <property type="component" value="Unassembled WGS sequence"/>
</dbReference>
<name>A0A6G1KXI8_9PEZI</name>
<protein>
    <submittedName>
        <fullName evidence="3">Uncharacterized protein</fullName>
    </submittedName>
</protein>
<accession>A0A6G1KXI8</accession>
<evidence type="ECO:0000256" key="1">
    <source>
        <dbReference type="SAM" id="MobiDB-lite"/>
    </source>
</evidence>
<dbReference type="OrthoDB" id="3692311at2759"/>
<keyword evidence="2" id="KW-0472">Membrane</keyword>
<evidence type="ECO:0000313" key="3">
    <source>
        <dbReference type="EMBL" id="KAF2765345.1"/>
    </source>
</evidence>
<keyword evidence="2" id="KW-0812">Transmembrane</keyword>
<dbReference type="AlphaFoldDB" id="A0A6G1KXI8"/>
<evidence type="ECO:0000313" key="4">
    <source>
        <dbReference type="Proteomes" id="UP000799436"/>
    </source>
</evidence>
<keyword evidence="4" id="KW-1185">Reference proteome</keyword>
<proteinExistence type="predicted"/>
<evidence type="ECO:0000256" key="2">
    <source>
        <dbReference type="SAM" id="Phobius"/>
    </source>
</evidence>